<dbReference type="EMBL" id="BANB01000231">
    <property type="protein sequence ID" value="GAN77084.1"/>
    <property type="molecule type" value="Genomic_DNA"/>
</dbReference>
<feature type="transmembrane region" description="Helical" evidence="1">
    <location>
        <begin position="54"/>
        <end position="76"/>
    </location>
</feature>
<dbReference type="AlphaFoldDB" id="A0A0D6P899"/>
<protein>
    <recommendedName>
        <fullName evidence="2">HPP transmembrane region domain-containing protein</fullName>
    </recommendedName>
</protein>
<keyword evidence="1" id="KW-0472">Membrane</keyword>
<feature type="transmembrane region" description="Helical" evidence="1">
    <location>
        <begin position="133"/>
        <end position="153"/>
    </location>
</feature>
<keyword evidence="4" id="KW-1185">Reference proteome</keyword>
<proteinExistence type="predicted"/>
<feature type="domain" description="HPP transmembrane region" evidence="2">
    <location>
        <begin position="8"/>
        <end position="144"/>
    </location>
</feature>
<dbReference type="Proteomes" id="UP000032680">
    <property type="component" value="Unassembled WGS sequence"/>
</dbReference>
<keyword evidence="1" id="KW-1133">Transmembrane helix</keyword>
<keyword evidence="1" id="KW-0812">Transmembrane</keyword>
<reference evidence="3 4" key="1">
    <citation type="submission" date="2012-11" db="EMBL/GenBank/DDBJ databases">
        <title>Whole genome sequence of Acidisphaera rubrifaciens HS-AP3.</title>
        <authorList>
            <person name="Azuma Y."/>
            <person name="Higashiura N."/>
            <person name="Hirakawa H."/>
            <person name="Matsushita K."/>
        </authorList>
    </citation>
    <scope>NUCLEOTIDE SEQUENCE [LARGE SCALE GENOMIC DNA]</scope>
    <source>
        <strain evidence="3 4">HS-AP3</strain>
    </source>
</reference>
<organism evidence="3 4">
    <name type="scientific">Acidisphaera rubrifaciens HS-AP3</name>
    <dbReference type="NCBI Taxonomy" id="1231350"/>
    <lineage>
        <taxon>Bacteria</taxon>
        <taxon>Pseudomonadati</taxon>
        <taxon>Pseudomonadota</taxon>
        <taxon>Alphaproteobacteria</taxon>
        <taxon>Acetobacterales</taxon>
        <taxon>Acetobacteraceae</taxon>
        <taxon>Acidisphaera</taxon>
    </lineage>
</organism>
<sequence>MGLRKIVEVLLTAAILGVVAAIAVWWQEPFLAPSLGSAVFTQLLHPEEASARPYAILMGQVLGAASGFAGVFLTGANMQPPFMGAHPLVWTRVAAIVVTAVLAASLQLVSGALTPAGGATALIVAIGAEADDPAGAAHLAVGLLLVTSLGEAARRLVLRMKGADRPT</sequence>
<name>A0A0D6P899_9PROT</name>
<dbReference type="InterPro" id="IPR058581">
    <property type="entry name" value="TM_HPP"/>
</dbReference>
<feature type="transmembrane region" description="Helical" evidence="1">
    <location>
        <begin position="88"/>
        <end position="113"/>
    </location>
</feature>
<comment type="caution">
    <text evidence="3">The sequence shown here is derived from an EMBL/GenBank/DDBJ whole genome shotgun (WGS) entry which is preliminary data.</text>
</comment>
<feature type="transmembrane region" description="Helical" evidence="1">
    <location>
        <begin position="7"/>
        <end position="26"/>
    </location>
</feature>
<evidence type="ECO:0000256" key="1">
    <source>
        <dbReference type="SAM" id="Phobius"/>
    </source>
</evidence>
<evidence type="ECO:0000259" key="2">
    <source>
        <dbReference type="Pfam" id="PF04982"/>
    </source>
</evidence>
<evidence type="ECO:0000313" key="3">
    <source>
        <dbReference type="EMBL" id="GAN77084.1"/>
    </source>
</evidence>
<dbReference type="Pfam" id="PF04982">
    <property type="entry name" value="TM_HPP"/>
    <property type="match status" value="1"/>
</dbReference>
<accession>A0A0D6P899</accession>
<evidence type="ECO:0000313" key="4">
    <source>
        <dbReference type="Proteomes" id="UP000032680"/>
    </source>
</evidence>
<gene>
    <name evidence="3" type="ORF">Asru_0231_06</name>
</gene>